<name>A0A126T0W4_9GAMM</name>
<dbReference type="InterPro" id="IPR029025">
    <property type="entry name" value="T3SS_substrate_exporter_C"/>
</dbReference>
<evidence type="ECO:0000256" key="4">
    <source>
        <dbReference type="ARBA" id="ARBA00025078"/>
    </source>
</evidence>
<protein>
    <recommendedName>
        <fullName evidence="2">Flagellar biosynthetic protein FlhB</fullName>
    </recommendedName>
</protein>
<keyword evidence="3" id="KW-0653">Protein transport</keyword>
<dbReference type="GO" id="GO:0005886">
    <property type="term" value="C:plasma membrane"/>
    <property type="evidence" value="ECO:0007669"/>
    <property type="project" value="TreeGrafter"/>
</dbReference>
<comment type="function">
    <text evidence="4">Required for formation of the rod structure in the basal body of the flagellar apparatus. Together with FliI and FliH, may constitute the export apparatus of flagellin.</text>
</comment>
<evidence type="ECO:0000256" key="2">
    <source>
        <dbReference type="ARBA" id="ARBA00021622"/>
    </source>
</evidence>
<sequence length="106" mass="11527">MHPNWSICLKPDVSGRTFYNSDIAVALQYDGKNAPKVTAKGEGFTAQQILAIAEKHGVPLQNEPELARILAQVPLGEEIPQQLYIAVAEVIAFAYFISGKTPDSES</sequence>
<dbReference type="AlphaFoldDB" id="A0A126T0W4"/>
<reference evidence="5 6" key="1">
    <citation type="journal article" date="2015" name="Environ. Microbiol.">
        <title>Methane oxidation coupled to nitrate reduction under hypoxia by the Gammaproteobacterium Methylomonas denitrificans, sp. nov. type strain FJG1.</title>
        <authorList>
            <person name="Kits K.D."/>
            <person name="Klotz M.G."/>
            <person name="Stein L.Y."/>
        </authorList>
    </citation>
    <scope>NUCLEOTIDE SEQUENCE [LARGE SCALE GENOMIC DNA]</scope>
    <source>
        <strain evidence="5 6">FJG1</strain>
    </source>
</reference>
<keyword evidence="5" id="KW-0282">Flagellum</keyword>
<dbReference type="Pfam" id="PF01312">
    <property type="entry name" value="Bac_export_2"/>
    <property type="match status" value="1"/>
</dbReference>
<keyword evidence="3" id="KW-0813">Transport</keyword>
<dbReference type="PANTHER" id="PTHR30531">
    <property type="entry name" value="FLAGELLAR BIOSYNTHETIC PROTEIN FLHB"/>
    <property type="match status" value="1"/>
</dbReference>
<evidence type="ECO:0000256" key="1">
    <source>
        <dbReference type="ARBA" id="ARBA00010690"/>
    </source>
</evidence>
<dbReference type="GO" id="GO:0009306">
    <property type="term" value="P:protein secretion"/>
    <property type="evidence" value="ECO:0007669"/>
    <property type="project" value="InterPro"/>
</dbReference>
<evidence type="ECO:0000256" key="3">
    <source>
        <dbReference type="ARBA" id="ARBA00023225"/>
    </source>
</evidence>
<evidence type="ECO:0000313" key="6">
    <source>
        <dbReference type="Proteomes" id="UP000030512"/>
    </source>
</evidence>
<proteinExistence type="inferred from homology"/>
<gene>
    <name evidence="5" type="ORF">JT25_004400</name>
</gene>
<dbReference type="OrthoDB" id="5244399at2"/>
<dbReference type="PANTHER" id="PTHR30531:SF12">
    <property type="entry name" value="FLAGELLAR BIOSYNTHETIC PROTEIN FLHB"/>
    <property type="match status" value="1"/>
</dbReference>
<dbReference type="STRING" id="1538553.JT25_004400"/>
<organism evidence="5 6">
    <name type="scientific">Methylomonas denitrificans</name>
    <dbReference type="NCBI Taxonomy" id="1538553"/>
    <lineage>
        <taxon>Bacteria</taxon>
        <taxon>Pseudomonadati</taxon>
        <taxon>Pseudomonadota</taxon>
        <taxon>Gammaproteobacteria</taxon>
        <taxon>Methylococcales</taxon>
        <taxon>Methylococcaceae</taxon>
        <taxon>Methylomonas</taxon>
    </lineage>
</organism>
<dbReference type="Proteomes" id="UP000030512">
    <property type="component" value="Chromosome"/>
</dbReference>
<dbReference type="KEGG" id="mdn:JT25_004400"/>
<dbReference type="Gene3D" id="3.40.1690.10">
    <property type="entry name" value="secretion proteins EscU"/>
    <property type="match status" value="1"/>
</dbReference>
<keyword evidence="5" id="KW-0969">Cilium</keyword>
<accession>A0A126T0W4</accession>
<keyword evidence="3" id="KW-1006">Bacterial flagellum protein export</keyword>
<keyword evidence="5" id="KW-0966">Cell projection</keyword>
<comment type="similarity">
    <text evidence="1">Belongs to the type III secretion exporter family.</text>
</comment>
<dbReference type="SUPFAM" id="SSF160544">
    <property type="entry name" value="EscU C-terminal domain-like"/>
    <property type="match status" value="1"/>
</dbReference>
<dbReference type="EMBL" id="CP014476">
    <property type="protein sequence ID" value="AMK75731.1"/>
    <property type="molecule type" value="Genomic_DNA"/>
</dbReference>
<keyword evidence="6" id="KW-1185">Reference proteome</keyword>
<dbReference type="InterPro" id="IPR006135">
    <property type="entry name" value="T3SS_substrate_exporter"/>
</dbReference>
<evidence type="ECO:0000313" key="5">
    <source>
        <dbReference type="EMBL" id="AMK75731.1"/>
    </source>
</evidence>